<protein>
    <recommendedName>
        <fullName evidence="5">LapA family protein</fullName>
    </recommendedName>
</protein>
<dbReference type="EMBL" id="JBITGY010000009">
    <property type="protein sequence ID" value="MFI6502429.1"/>
    <property type="molecule type" value="Genomic_DNA"/>
</dbReference>
<keyword evidence="4" id="KW-1185">Reference proteome</keyword>
<dbReference type="RefSeq" id="WP_397087681.1">
    <property type="nucleotide sequence ID" value="NZ_JBITGY010000009.1"/>
</dbReference>
<evidence type="ECO:0008006" key="5">
    <source>
        <dbReference type="Google" id="ProtNLM"/>
    </source>
</evidence>
<dbReference type="Proteomes" id="UP001612741">
    <property type="component" value="Unassembled WGS sequence"/>
</dbReference>
<keyword evidence="2" id="KW-0812">Transmembrane</keyword>
<sequence>MIVLGLVLVLIATGAIVVAAMEPSATATDASFTILNYSFAPNHLEMFVAGAVVAAVLLIGIAMVNSGARRASVRRRESRHNRHEAARLEEEKRALERRLEHEVPRQNHDRLVAGSHRRTEDHPA</sequence>
<evidence type="ECO:0000313" key="3">
    <source>
        <dbReference type="EMBL" id="MFI6502429.1"/>
    </source>
</evidence>
<keyword evidence="2" id="KW-0472">Membrane</keyword>
<feature type="compositionally biased region" description="Basic residues" evidence="1">
    <location>
        <begin position="71"/>
        <end position="82"/>
    </location>
</feature>
<organism evidence="3 4">
    <name type="scientific">Nonomuraea typhae</name>
    <dbReference type="NCBI Taxonomy" id="2603600"/>
    <lineage>
        <taxon>Bacteria</taxon>
        <taxon>Bacillati</taxon>
        <taxon>Actinomycetota</taxon>
        <taxon>Actinomycetes</taxon>
        <taxon>Streptosporangiales</taxon>
        <taxon>Streptosporangiaceae</taxon>
        <taxon>Nonomuraea</taxon>
    </lineage>
</organism>
<evidence type="ECO:0000313" key="4">
    <source>
        <dbReference type="Proteomes" id="UP001612741"/>
    </source>
</evidence>
<gene>
    <name evidence="3" type="ORF">ACIBG2_33980</name>
</gene>
<name>A0ABW7Z6V4_9ACTN</name>
<feature type="transmembrane region" description="Helical" evidence="2">
    <location>
        <begin position="46"/>
        <end position="68"/>
    </location>
</feature>
<feature type="region of interest" description="Disordered" evidence="1">
    <location>
        <begin position="70"/>
        <end position="124"/>
    </location>
</feature>
<feature type="compositionally biased region" description="Basic and acidic residues" evidence="1">
    <location>
        <begin position="83"/>
        <end position="124"/>
    </location>
</feature>
<keyword evidence="2" id="KW-1133">Transmembrane helix</keyword>
<proteinExistence type="predicted"/>
<evidence type="ECO:0000256" key="2">
    <source>
        <dbReference type="SAM" id="Phobius"/>
    </source>
</evidence>
<reference evidence="3 4" key="1">
    <citation type="submission" date="2024-10" db="EMBL/GenBank/DDBJ databases">
        <title>The Natural Products Discovery Center: Release of the First 8490 Sequenced Strains for Exploring Actinobacteria Biosynthetic Diversity.</title>
        <authorList>
            <person name="Kalkreuter E."/>
            <person name="Kautsar S.A."/>
            <person name="Yang D."/>
            <person name="Bader C.D."/>
            <person name="Teijaro C.N."/>
            <person name="Fluegel L."/>
            <person name="Davis C.M."/>
            <person name="Simpson J.R."/>
            <person name="Lauterbach L."/>
            <person name="Steele A.D."/>
            <person name="Gui C."/>
            <person name="Meng S."/>
            <person name="Li G."/>
            <person name="Viehrig K."/>
            <person name="Ye F."/>
            <person name="Su P."/>
            <person name="Kiefer A.F."/>
            <person name="Nichols A."/>
            <person name="Cepeda A.J."/>
            <person name="Yan W."/>
            <person name="Fan B."/>
            <person name="Jiang Y."/>
            <person name="Adhikari A."/>
            <person name="Zheng C.-J."/>
            <person name="Schuster L."/>
            <person name="Cowan T.M."/>
            <person name="Smanski M.J."/>
            <person name="Chevrette M.G."/>
            <person name="De Carvalho L.P.S."/>
            <person name="Shen B."/>
        </authorList>
    </citation>
    <scope>NUCLEOTIDE SEQUENCE [LARGE SCALE GENOMIC DNA]</scope>
    <source>
        <strain evidence="3 4">NPDC050545</strain>
    </source>
</reference>
<evidence type="ECO:0000256" key="1">
    <source>
        <dbReference type="SAM" id="MobiDB-lite"/>
    </source>
</evidence>
<comment type="caution">
    <text evidence="3">The sequence shown here is derived from an EMBL/GenBank/DDBJ whole genome shotgun (WGS) entry which is preliminary data.</text>
</comment>
<accession>A0ABW7Z6V4</accession>